<gene>
    <name evidence="1" type="ORF">RHMOL_Rhmol03G0145900</name>
</gene>
<protein>
    <submittedName>
        <fullName evidence="1">Uncharacterized protein</fullName>
    </submittedName>
</protein>
<dbReference type="EMBL" id="CM046390">
    <property type="protein sequence ID" value="KAI8563909.1"/>
    <property type="molecule type" value="Genomic_DNA"/>
</dbReference>
<dbReference type="Proteomes" id="UP001062846">
    <property type="component" value="Chromosome 3"/>
</dbReference>
<comment type="caution">
    <text evidence="1">The sequence shown here is derived from an EMBL/GenBank/DDBJ whole genome shotgun (WGS) entry which is preliminary data.</text>
</comment>
<accession>A0ACC0PFE2</accession>
<proteinExistence type="predicted"/>
<keyword evidence="2" id="KW-1185">Reference proteome</keyword>
<organism evidence="1 2">
    <name type="scientific">Rhododendron molle</name>
    <name type="common">Chinese azalea</name>
    <name type="synonym">Azalea mollis</name>
    <dbReference type="NCBI Taxonomy" id="49168"/>
    <lineage>
        <taxon>Eukaryota</taxon>
        <taxon>Viridiplantae</taxon>
        <taxon>Streptophyta</taxon>
        <taxon>Embryophyta</taxon>
        <taxon>Tracheophyta</taxon>
        <taxon>Spermatophyta</taxon>
        <taxon>Magnoliopsida</taxon>
        <taxon>eudicotyledons</taxon>
        <taxon>Gunneridae</taxon>
        <taxon>Pentapetalae</taxon>
        <taxon>asterids</taxon>
        <taxon>Ericales</taxon>
        <taxon>Ericaceae</taxon>
        <taxon>Ericoideae</taxon>
        <taxon>Rhodoreae</taxon>
        <taxon>Rhododendron</taxon>
    </lineage>
</organism>
<name>A0ACC0PFE2_RHOML</name>
<evidence type="ECO:0000313" key="1">
    <source>
        <dbReference type="EMBL" id="KAI8563909.1"/>
    </source>
</evidence>
<evidence type="ECO:0000313" key="2">
    <source>
        <dbReference type="Proteomes" id="UP001062846"/>
    </source>
</evidence>
<sequence>MGPCVEMGNLRGLVLRNVVMLIVRVGRVRIILLVNYHSRIRLYLGKSVALAINLPEGAGYQETEEQDPLQVNQYQGKDLPAEEGEFVEFWMSYP</sequence>
<reference evidence="1" key="1">
    <citation type="submission" date="2022-02" db="EMBL/GenBank/DDBJ databases">
        <title>Plant Genome Project.</title>
        <authorList>
            <person name="Zhang R.-G."/>
        </authorList>
    </citation>
    <scope>NUCLEOTIDE SEQUENCE</scope>
    <source>
        <strain evidence="1">AT1</strain>
    </source>
</reference>